<evidence type="ECO:0000313" key="3">
    <source>
        <dbReference type="EMBL" id="SJZ78750.1"/>
    </source>
</evidence>
<keyword evidence="2" id="KW-1133">Transmembrane helix</keyword>
<dbReference type="AlphaFoldDB" id="A0A1T4NHK7"/>
<organism evidence="3 4">
    <name type="scientific">Marinactinospora thermotolerans DSM 45154</name>
    <dbReference type="NCBI Taxonomy" id="1122192"/>
    <lineage>
        <taxon>Bacteria</taxon>
        <taxon>Bacillati</taxon>
        <taxon>Actinomycetota</taxon>
        <taxon>Actinomycetes</taxon>
        <taxon>Streptosporangiales</taxon>
        <taxon>Nocardiopsidaceae</taxon>
        <taxon>Marinactinospora</taxon>
    </lineage>
</organism>
<keyword evidence="4" id="KW-1185">Reference proteome</keyword>
<feature type="transmembrane region" description="Helical" evidence="2">
    <location>
        <begin position="309"/>
        <end position="330"/>
    </location>
</feature>
<reference evidence="3 4" key="1">
    <citation type="submission" date="2017-02" db="EMBL/GenBank/DDBJ databases">
        <authorList>
            <person name="Peterson S.W."/>
        </authorList>
    </citation>
    <scope>NUCLEOTIDE SEQUENCE [LARGE SCALE GENOMIC DNA]</scope>
    <source>
        <strain evidence="3 4">DSM 45154</strain>
    </source>
</reference>
<feature type="region of interest" description="Disordered" evidence="1">
    <location>
        <begin position="22"/>
        <end position="99"/>
    </location>
</feature>
<gene>
    <name evidence="3" type="ORF">SAMN02745673_01455</name>
</gene>
<accession>A0A1T4NHK7</accession>
<evidence type="ECO:0000256" key="2">
    <source>
        <dbReference type="SAM" id="Phobius"/>
    </source>
</evidence>
<dbReference type="Proteomes" id="UP000190637">
    <property type="component" value="Unassembled WGS sequence"/>
</dbReference>
<keyword evidence="2" id="KW-0812">Transmembrane</keyword>
<evidence type="ECO:0000256" key="1">
    <source>
        <dbReference type="SAM" id="MobiDB-lite"/>
    </source>
</evidence>
<dbReference type="STRING" id="1122192.SAMN02745673_01455"/>
<name>A0A1T4NHK7_9ACTN</name>
<protein>
    <submittedName>
        <fullName evidence="3">Uncharacterized protein</fullName>
    </submittedName>
</protein>
<dbReference type="EMBL" id="FUWS01000003">
    <property type="protein sequence ID" value="SJZ78750.1"/>
    <property type="molecule type" value="Genomic_DNA"/>
</dbReference>
<proteinExistence type="predicted"/>
<keyword evidence="2" id="KW-0472">Membrane</keyword>
<evidence type="ECO:0000313" key="4">
    <source>
        <dbReference type="Proteomes" id="UP000190637"/>
    </source>
</evidence>
<sequence length="350" mass="36744">MEVREAPRVALLTHREIPVAKAEGSARPWHRRRRPRLTDAWSRLPGGGTRAPGRPVTGTAVPSGPWSGPEGLGEARRRRGAFGRGPAPRPDSEGGPALRYPPDVFRVPLRPVAAGLLALTGVAAVATPVQADAASTASAHFAAELMEQPAGEAVVVSDALAGDYDLGLLEESLRRSFARLDVPHYVIAGPLIDSPTSWRDVPAIVHDRIGADGIYVYLGPLSSLHAESYGVDLPVDDAELVVNDHLDYDTAIGATGADFVDLLLDPEVTAMAEEVRSGYATPEDVGGEGPVESFLEDIDPRRHNGAANLGFLAGTLAGAALTAGGIAVLVRRDRAKAAEEKAATAKGRRA</sequence>